<dbReference type="InterPro" id="IPR036291">
    <property type="entry name" value="NAD(P)-bd_dom_sf"/>
</dbReference>
<sequence length="293" mass="30643">MTDFAIIGFGEVGGIFARDLRAGGAGAIHAFDLQEAANSRARDFGATVHASAAEAASKADAVFVAVTAGSALDACRSLAGGLSRAPFVVDVNSISPGAKIENARVVKAAGGRYVEAAVMSSVPPKGLRSPILLGGTEAGGFMDLMAPFGMDLSIFSAEIGKASSVKMCRSVMVKGLEALTTECMLAARHYGVEKEVLASLSDTLPHEDWRGLARYVISRALIHGKRRAEEVREVARTVQEAGVEPLLSRSIAERQDWAAARGREMGKALLVTDDLDTLLDGIAAAMNRKAAAE</sequence>
<dbReference type="RefSeq" id="WP_184519151.1">
    <property type="nucleotide sequence ID" value="NZ_JACIJD010000011.1"/>
</dbReference>
<proteinExistence type="predicted"/>
<evidence type="ECO:0000313" key="3">
    <source>
        <dbReference type="EMBL" id="MBB5694686.1"/>
    </source>
</evidence>
<dbReference type="GO" id="GO:0050661">
    <property type="term" value="F:NADP binding"/>
    <property type="evidence" value="ECO:0007669"/>
    <property type="project" value="InterPro"/>
</dbReference>
<dbReference type="EMBL" id="JACIJD010000011">
    <property type="protein sequence ID" value="MBB5694686.1"/>
    <property type="molecule type" value="Genomic_DNA"/>
</dbReference>
<name>A0A840Y3E8_9PROT</name>
<evidence type="ECO:0000313" key="4">
    <source>
        <dbReference type="Proteomes" id="UP000580654"/>
    </source>
</evidence>
<dbReference type="InterPro" id="IPR015814">
    <property type="entry name" value="Pgluconate_DH_NAD-bd_C"/>
</dbReference>
<dbReference type="SUPFAM" id="SSF51735">
    <property type="entry name" value="NAD(P)-binding Rossmann-fold domains"/>
    <property type="match status" value="1"/>
</dbReference>
<dbReference type="InterPro" id="IPR008927">
    <property type="entry name" value="6-PGluconate_DH-like_C_sf"/>
</dbReference>
<dbReference type="Proteomes" id="UP000580654">
    <property type="component" value="Unassembled WGS sequence"/>
</dbReference>
<dbReference type="SUPFAM" id="SSF48179">
    <property type="entry name" value="6-phosphogluconate dehydrogenase C-terminal domain-like"/>
    <property type="match status" value="1"/>
</dbReference>
<evidence type="ECO:0000259" key="1">
    <source>
        <dbReference type="Pfam" id="PF03446"/>
    </source>
</evidence>
<keyword evidence="4" id="KW-1185">Reference proteome</keyword>
<protein>
    <submittedName>
        <fullName evidence="3">3-hydroxyisobutyrate dehydrogenase-like beta-hydroxyacid dehydrogenase</fullName>
    </submittedName>
</protein>
<dbReference type="AlphaFoldDB" id="A0A840Y3E8"/>
<comment type="caution">
    <text evidence="3">The sequence shown here is derived from an EMBL/GenBank/DDBJ whole genome shotgun (WGS) entry which is preliminary data.</text>
</comment>
<evidence type="ECO:0000259" key="2">
    <source>
        <dbReference type="Pfam" id="PF09130"/>
    </source>
</evidence>
<feature type="domain" description="6-phosphogluconate dehydrogenase NADP-binding" evidence="1">
    <location>
        <begin position="4"/>
        <end position="121"/>
    </location>
</feature>
<dbReference type="InterPro" id="IPR006115">
    <property type="entry name" value="6PGDH_NADP-bd"/>
</dbReference>
<dbReference type="Pfam" id="PF03446">
    <property type="entry name" value="NAD_binding_2"/>
    <property type="match status" value="1"/>
</dbReference>
<dbReference type="InterPro" id="IPR013328">
    <property type="entry name" value="6PGD_dom2"/>
</dbReference>
<feature type="domain" description="Phosphogluconate dehydrogenase NAD-binding putative C-terminal" evidence="2">
    <location>
        <begin position="187"/>
        <end position="257"/>
    </location>
</feature>
<accession>A0A840Y3E8</accession>
<reference evidence="3 4" key="1">
    <citation type="submission" date="2020-08" db="EMBL/GenBank/DDBJ databases">
        <title>Genomic Encyclopedia of Type Strains, Phase IV (KMG-IV): sequencing the most valuable type-strain genomes for metagenomic binning, comparative biology and taxonomic classification.</title>
        <authorList>
            <person name="Goeker M."/>
        </authorList>
    </citation>
    <scope>NUCLEOTIDE SEQUENCE [LARGE SCALE GENOMIC DNA]</scope>
    <source>
        <strain evidence="3 4">DSM 25622</strain>
    </source>
</reference>
<dbReference type="Gene3D" id="1.10.1040.10">
    <property type="entry name" value="N-(1-d-carboxylethyl)-l-norvaline Dehydrogenase, domain 2"/>
    <property type="match status" value="1"/>
</dbReference>
<dbReference type="Gene3D" id="3.40.50.720">
    <property type="entry name" value="NAD(P)-binding Rossmann-like Domain"/>
    <property type="match status" value="1"/>
</dbReference>
<organism evidence="3 4">
    <name type="scientific">Muricoccus pecuniae</name>
    <dbReference type="NCBI Taxonomy" id="693023"/>
    <lineage>
        <taxon>Bacteria</taxon>
        <taxon>Pseudomonadati</taxon>
        <taxon>Pseudomonadota</taxon>
        <taxon>Alphaproteobacteria</taxon>
        <taxon>Acetobacterales</taxon>
        <taxon>Roseomonadaceae</taxon>
        <taxon>Muricoccus</taxon>
    </lineage>
</organism>
<gene>
    <name evidence="3" type="ORF">FHS87_002738</name>
</gene>
<dbReference type="Pfam" id="PF09130">
    <property type="entry name" value="DUF1932"/>
    <property type="match status" value="1"/>
</dbReference>